<dbReference type="PRINTS" id="PR00364">
    <property type="entry name" value="DISEASERSIST"/>
</dbReference>
<evidence type="ECO:0000256" key="2">
    <source>
        <dbReference type="SAM" id="MobiDB-lite"/>
    </source>
</evidence>
<dbReference type="SUPFAM" id="SSF48452">
    <property type="entry name" value="TPR-like"/>
    <property type="match status" value="2"/>
</dbReference>
<dbReference type="Proteomes" id="UP000612899">
    <property type="component" value="Unassembled WGS sequence"/>
</dbReference>
<dbReference type="AlphaFoldDB" id="A0A8J3Q2B3"/>
<dbReference type="SMART" id="SM00530">
    <property type="entry name" value="HTH_XRE"/>
    <property type="match status" value="1"/>
</dbReference>
<evidence type="ECO:0000259" key="3">
    <source>
        <dbReference type="SMART" id="SM00530"/>
    </source>
</evidence>
<feature type="repeat" description="TPR" evidence="1">
    <location>
        <begin position="567"/>
        <end position="600"/>
    </location>
</feature>
<reference evidence="4" key="1">
    <citation type="submission" date="2021-01" db="EMBL/GenBank/DDBJ databases">
        <title>Whole genome shotgun sequence of Rhizocola hellebori NBRC 109834.</title>
        <authorList>
            <person name="Komaki H."/>
            <person name="Tamura T."/>
        </authorList>
    </citation>
    <scope>NUCLEOTIDE SEQUENCE</scope>
    <source>
        <strain evidence="4">NBRC 109834</strain>
    </source>
</reference>
<feature type="repeat" description="TPR" evidence="1">
    <location>
        <begin position="647"/>
        <end position="680"/>
    </location>
</feature>
<dbReference type="GO" id="GO:0043531">
    <property type="term" value="F:ADP binding"/>
    <property type="evidence" value="ECO:0007669"/>
    <property type="project" value="InterPro"/>
</dbReference>
<proteinExistence type="predicted"/>
<dbReference type="InterPro" id="IPR027417">
    <property type="entry name" value="P-loop_NTPase"/>
</dbReference>
<dbReference type="Gene3D" id="3.40.50.300">
    <property type="entry name" value="P-loop containing nucleotide triphosphate hydrolases"/>
    <property type="match status" value="1"/>
</dbReference>
<accession>A0A8J3Q2B3</accession>
<dbReference type="Pfam" id="PF13560">
    <property type="entry name" value="HTH_31"/>
    <property type="match status" value="1"/>
</dbReference>
<evidence type="ECO:0000313" key="4">
    <source>
        <dbReference type="EMBL" id="GIH02553.1"/>
    </source>
</evidence>
<evidence type="ECO:0000313" key="5">
    <source>
        <dbReference type="Proteomes" id="UP000612899"/>
    </source>
</evidence>
<dbReference type="PANTHER" id="PTHR47691">
    <property type="entry name" value="REGULATOR-RELATED"/>
    <property type="match status" value="1"/>
</dbReference>
<name>A0A8J3Q2B3_9ACTN</name>
<evidence type="ECO:0000256" key="1">
    <source>
        <dbReference type="PROSITE-ProRule" id="PRU00339"/>
    </source>
</evidence>
<sequence length="773" mass="82779">MVEAATAVDTLADLAKLLRQLRRRHARLGDGRELTYREIAAKTGWSPAMVGSYLTGTALPPTDRFDVLVCLFGAGPKEQGALATARDRVAEGRHQTETPQRSGSADPIVPRQLPLPVAGFTGRAEHLASLDTVLAERIATSTTAISAVLGPAGIGKTALAVHWAHRVADGFPDGQLYVNLRGFDPSGTPMSPAEAVRGFLDAFGVPPERIPANLEAQLGLYRSLMADRCVLVVLDNARDAGQVRALLPAGRRCAVVVTSRDHLTGLVAADGAHTVVLPVLSGVEARDLLAGRLGAARVGAEPEAAADIVERCASLPLALTLVAARACAHPGFPLAALAAELRVGAAGLDTFDNADPAMDVRQVFSWSYRELGADEARLFRALGLHPGPDVSVAAAASLAALQRPAAGRLLAGLARAHLVVEHVPGRFTCHDLLRAYATELAQTVDTEADRHATQHRILDHYLGTGYAGSMLLNPQRDPIVAVAAQAGVTPEELADRAQALAWFTAEHAVLLRAVELAAANGFELHTWQLAWALTNYLQRLGHWDDQIATQSAALASARRSGDHTGQASAHRHLGRAYTWLGRLDQAQTQLEMALELLRRLGDEAAQAHVHLDLGMTFDRQADHPRALEHSQHAHRLFCAAGHRSGQANALNAVGWEHAQTGDYEKAIEHCQQALALHREVGDLHAQAGTLDSLAFAHRHLGQHRLAVDCYQQALQVYQEAGDRFYQGEVLSHLGDAHAAALDHDSAHDAWAQALAIMEELGHPDTEQVRSKLS</sequence>
<dbReference type="SUPFAM" id="SSF47413">
    <property type="entry name" value="lambda repressor-like DNA-binding domains"/>
    <property type="match status" value="1"/>
</dbReference>
<dbReference type="GO" id="GO:0003677">
    <property type="term" value="F:DNA binding"/>
    <property type="evidence" value="ECO:0007669"/>
    <property type="project" value="InterPro"/>
</dbReference>
<dbReference type="EMBL" id="BONY01000002">
    <property type="protein sequence ID" value="GIH02553.1"/>
    <property type="molecule type" value="Genomic_DNA"/>
</dbReference>
<comment type="caution">
    <text evidence="4">The sequence shown here is derived from an EMBL/GenBank/DDBJ whole genome shotgun (WGS) entry which is preliminary data.</text>
</comment>
<keyword evidence="5" id="KW-1185">Reference proteome</keyword>
<dbReference type="Pfam" id="PF13424">
    <property type="entry name" value="TPR_12"/>
    <property type="match status" value="2"/>
</dbReference>
<dbReference type="InterPro" id="IPR010982">
    <property type="entry name" value="Lambda_DNA-bd_dom_sf"/>
</dbReference>
<dbReference type="SMART" id="SM00028">
    <property type="entry name" value="TPR"/>
    <property type="match status" value="4"/>
</dbReference>
<dbReference type="InterPro" id="IPR019734">
    <property type="entry name" value="TPR_rpt"/>
</dbReference>
<protein>
    <recommendedName>
        <fullName evidence="3">HTH cro/C1-type domain-containing protein</fullName>
    </recommendedName>
</protein>
<dbReference type="PROSITE" id="PS50005">
    <property type="entry name" value="TPR"/>
    <property type="match status" value="2"/>
</dbReference>
<dbReference type="SUPFAM" id="SSF52540">
    <property type="entry name" value="P-loop containing nucleoside triphosphate hydrolases"/>
    <property type="match status" value="1"/>
</dbReference>
<dbReference type="PANTHER" id="PTHR47691:SF3">
    <property type="entry name" value="HTH-TYPE TRANSCRIPTIONAL REGULATOR RV0890C-RELATED"/>
    <property type="match status" value="1"/>
</dbReference>
<keyword evidence="1" id="KW-0802">TPR repeat</keyword>
<feature type="compositionally biased region" description="Basic and acidic residues" evidence="2">
    <location>
        <begin position="85"/>
        <end position="96"/>
    </location>
</feature>
<feature type="domain" description="HTH cro/C1-type" evidence="3">
    <location>
        <begin position="17"/>
        <end position="79"/>
    </location>
</feature>
<dbReference type="InterPro" id="IPR001387">
    <property type="entry name" value="Cro/C1-type_HTH"/>
</dbReference>
<organism evidence="4 5">
    <name type="scientific">Rhizocola hellebori</name>
    <dbReference type="NCBI Taxonomy" id="1392758"/>
    <lineage>
        <taxon>Bacteria</taxon>
        <taxon>Bacillati</taxon>
        <taxon>Actinomycetota</taxon>
        <taxon>Actinomycetes</taxon>
        <taxon>Micromonosporales</taxon>
        <taxon>Micromonosporaceae</taxon>
        <taxon>Rhizocola</taxon>
    </lineage>
</organism>
<gene>
    <name evidence="4" type="ORF">Rhe02_06200</name>
</gene>
<dbReference type="Gene3D" id="1.25.40.10">
    <property type="entry name" value="Tetratricopeptide repeat domain"/>
    <property type="match status" value="1"/>
</dbReference>
<dbReference type="CDD" id="cd00093">
    <property type="entry name" value="HTH_XRE"/>
    <property type="match status" value="1"/>
</dbReference>
<dbReference type="InterPro" id="IPR011990">
    <property type="entry name" value="TPR-like_helical_dom_sf"/>
</dbReference>
<feature type="region of interest" description="Disordered" evidence="2">
    <location>
        <begin position="83"/>
        <end position="109"/>
    </location>
</feature>